<feature type="region of interest" description="Disordered" evidence="1">
    <location>
        <begin position="339"/>
        <end position="361"/>
    </location>
</feature>
<dbReference type="PANTHER" id="PTHR34293">
    <property type="entry name" value="HTH-TYPE TRANSCRIPTIONAL REGULATOR TRMBL2"/>
    <property type="match status" value="1"/>
</dbReference>
<name>A0ABY4TDI6_9ACTN</name>
<reference evidence="3" key="1">
    <citation type="submission" date="2022-04" db="EMBL/GenBank/DDBJ databases">
        <title>Systematic whole-genome sequencing reveals an unexpected diversity among actinomycetoma pathogens and provides insights into their antibacterial susceptibilities.</title>
        <authorList>
            <person name="Watson A.K."/>
            <person name="Kepplinger B."/>
            <person name="Bakhiet S.M."/>
            <person name="Mhmoud N.A."/>
            <person name="Chapman J."/>
            <person name="Allenby N."/>
            <person name="Mickiewicz K."/>
            <person name="Goodfellow M."/>
            <person name="Fahal A.H."/>
            <person name="Errington J."/>
        </authorList>
    </citation>
    <scope>NUCLEOTIDE SEQUENCE</scope>
    <source>
        <strain evidence="3">SD 504</strain>
    </source>
</reference>
<evidence type="ECO:0000313" key="4">
    <source>
        <dbReference type="Proteomes" id="UP001056383"/>
    </source>
</evidence>
<dbReference type="Gene3D" id="1.10.10.10">
    <property type="entry name" value="Winged helix-like DNA-binding domain superfamily/Winged helix DNA-binding domain"/>
    <property type="match status" value="1"/>
</dbReference>
<protein>
    <submittedName>
        <fullName evidence="3">Helix-turn-helix transcriptional regulator</fullName>
    </submittedName>
</protein>
<dbReference type="PANTHER" id="PTHR34293:SF1">
    <property type="entry name" value="HTH-TYPE TRANSCRIPTIONAL REGULATOR TRMBL2"/>
    <property type="match status" value="1"/>
</dbReference>
<dbReference type="SUPFAM" id="SSF46894">
    <property type="entry name" value="C-terminal effector domain of the bipartite response regulators"/>
    <property type="match status" value="1"/>
</dbReference>
<dbReference type="Proteomes" id="UP001056383">
    <property type="component" value="Chromosome"/>
</dbReference>
<evidence type="ECO:0000313" key="3">
    <source>
        <dbReference type="EMBL" id="URN17014.1"/>
    </source>
</evidence>
<dbReference type="InterPro" id="IPR016032">
    <property type="entry name" value="Sig_transdc_resp-reg_C-effctor"/>
</dbReference>
<dbReference type="SMART" id="SM00421">
    <property type="entry name" value="HTH_LUXR"/>
    <property type="match status" value="1"/>
</dbReference>
<sequence>MFLKYRTLRGVQMRSKADSPETEHSHDELCEAGKHLYAAALRAGRIARSEVDAAPCLIDLALLHPDPDDPQWLRPVPPSIALNQLIHPIEREIQQQRQRALSLTDAFEPFMTITAATPCTSDAINVLEGLAVINAELDRVTEECAVELLTIQPGSGRRPENVKAALRRVEPLLGRGVRMRTLYQHTARHHSATMGYVERITPYGLEVRTLEEIVDRLIIIDRKVAFIPARSDRQVALELRHEGLVQYLVGVFDQFWQHGIPWEEEVVTYAPALNGISGIQRSIAKLLVEGHVDEAIARRLGMNVRTCRAHIAKLASTLGSGSRAQLGYLIARSGILDQEQGHDHFPDPEAGRDREQVRGHG</sequence>
<dbReference type="RefSeq" id="WP_255129612.1">
    <property type="nucleotide sequence ID" value="NZ_CP095474.1"/>
</dbReference>
<dbReference type="InterPro" id="IPR051797">
    <property type="entry name" value="TrmB-like"/>
</dbReference>
<proteinExistence type="predicted"/>
<accession>A0ABY4TDI6</accession>
<evidence type="ECO:0000259" key="2">
    <source>
        <dbReference type="SMART" id="SM00421"/>
    </source>
</evidence>
<dbReference type="EMBL" id="CP095474">
    <property type="protein sequence ID" value="URN17014.1"/>
    <property type="molecule type" value="Genomic_DNA"/>
</dbReference>
<dbReference type="InterPro" id="IPR000792">
    <property type="entry name" value="Tscrpt_reg_LuxR_C"/>
</dbReference>
<keyword evidence="4" id="KW-1185">Reference proteome</keyword>
<dbReference type="InterPro" id="IPR036388">
    <property type="entry name" value="WH-like_DNA-bd_sf"/>
</dbReference>
<organism evidence="3 4">
    <name type="scientific">Streptomyces sudanensis</name>
    <dbReference type="NCBI Taxonomy" id="436397"/>
    <lineage>
        <taxon>Bacteria</taxon>
        <taxon>Bacillati</taxon>
        <taxon>Actinomycetota</taxon>
        <taxon>Actinomycetes</taxon>
        <taxon>Kitasatosporales</taxon>
        <taxon>Streptomycetaceae</taxon>
        <taxon>Streptomyces</taxon>
    </lineage>
</organism>
<feature type="domain" description="HTH luxR-type" evidence="2">
    <location>
        <begin position="273"/>
        <end position="330"/>
    </location>
</feature>
<gene>
    <name evidence="3" type="ORF">MW084_14945</name>
</gene>
<evidence type="ECO:0000256" key="1">
    <source>
        <dbReference type="SAM" id="MobiDB-lite"/>
    </source>
</evidence>